<dbReference type="SUPFAM" id="SSF46785">
    <property type="entry name" value="Winged helix' DNA-binding domain"/>
    <property type="match status" value="1"/>
</dbReference>
<evidence type="ECO:0000313" key="7">
    <source>
        <dbReference type="Proteomes" id="UP000000310"/>
    </source>
</evidence>
<dbReference type="RefSeq" id="WP_013633847.1">
    <property type="nucleotide sequence ID" value="NC_015177.1"/>
</dbReference>
<dbReference type="GO" id="GO:0003677">
    <property type="term" value="F:DNA binding"/>
    <property type="evidence" value="ECO:0007669"/>
    <property type="project" value="UniProtKB-KW"/>
</dbReference>
<reference evidence="6 7" key="1">
    <citation type="journal article" date="2011" name="Stand. Genomic Sci.">
        <title>Complete genome sequence of the gliding, heparinolytic Pedobacter saltans type strain (113).</title>
        <authorList>
            <person name="Liolios K."/>
            <person name="Sikorski J."/>
            <person name="Lu M."/>
            <person name="Nolan M."/>
            <person name="Lapidus A."/>
            <person name="Lucas S."/>
            <person name="Hammon N."/>
            <person name="Deshpande S."/>
            <person name="Cheng J.F."/>
            <person name="Tapia R."/>
            <person name="Han C."/>
            <person name="Goodwin L."/>
            <person name="Pitluck S."/>
            <person name="Huntemann M."/>
            <person name="Ivanova N."/>
            <person name="Pagani I."/>
            <person name="Mavromatis K."/>
            <person name="Ovchinikova G."/>
            <person name="Pati A."/>
            <person name="Chen A."/>
            <person name="Palaniappan K."/>
            <person name="Land M."/>
            <person name="Hauser L."/>
            <person name="Brambilla E.M."/>
            <person name="Kotsyurbenko O."/>
            <person name="Rohde M."/>
            <person name="Tindall B.J."/>
            <person name="Abt B."/>
            <person name="Goker M."/>
            <person name="Detter J.C."/>
            <person name="Woyke T."/>
            <person name="Bristow J."/>
            <person name="Eisen J.A."/>
            <person name="Markowitz V."/>
            <person name="Hugenholtz P."/>
            <person name="Klenk H.P."/>
            <person name="Kyrpides N.C."/>
        </authorList>
    </citation>
    <scope>NUCLEOTIDE SEQUENCE [LARGE SCALE GENOMIC DNA]</scope>
    <source>
        <strain evidence="7">ATCC 51119 / DSM 12145 / JCM 21818 / LMG 10337 / NBRC 100064 / NCIMB 13643</strain>
    </source>
</reference>
<dbReference type="HOGENOM" id="CLU_039613_6_2_10"/>
<evidence type="ECO:0000313" key="6">
    <source>
        <dbReference type="EMBL" id="ADY53362.1"/>
    </source>
</evidence>
<dbReference type="OrthoDB" id="9803735at2"/>
<dbReference type="InterPro" id="IPR050950">
    <property type="entry name" value="HTH-type_LysR_regulators"/>
</dbReference>
<keyword evidence="3" id="KW-0238">DNA-binding</keyword>
<dbReference type="Pfam" id="PF00126">
    <property type="entry name" value="HTH_1"/>
    <property type="match status" value="1"/>
</dbReference>
<dbReference type="PANTHER" id="PTHR30419:SF29">
    <property type="entry name" value="LYSR-FAMILY TRANSCRIPTIONAL REGULATOR"/>
    <property type="match status" value="1"/>
</dbReference>
<dbReference type="SUPFAM" id="SSF53850">
    <property type="entry name" value="Periplasmic binding protein-like II"/>
    <property type="match status" value="1"/>
</dbReference>
<dbReference type="CDD" id="cd08411">
    <property type="entry name" value="PBP2_OxyR"/>
    <property type="match status" value="1"/>
</dbReference>
<dbReference type="InterPro" id="IPR036390">
    <property type="entry name" value="WH_DNA-bd_sf"/>
</dbReference>
<dbReference type="EMBL" id="CP002545">
    <property type="protein sequence ID" value="ADY53362.1"/>
    <property type="molecule type" value="Genomic_DNA"/>
</dbReference>
<dbReference type="GO" id="GO:0005829">
    <property type="term" value="C:cytosol"/>
    <property type="evidence" value="ECO:0007669"/>
    <property type="project" value="TreeGrafter"/>
</dbReference>
<dbReference type="eggNOG" id="COG0583">
    <property type="taxonomic scope" value="Bacteria"/>
</dbReference>
<dbReference type="Proteomes" id="UP000000310">
    <property type="component" value="Chromosome"/>
</dbReference>
<evidence type="ECO:0000256" key="2">
    <source>
        <dbReference type="ARBA" id="ARBA00023015"/>
    </source>
</evidence>
<dbReference type="Gene3D" id="1.10.10.10">
    <property type="entry name" value="Winged helix-like DNA-binding domain superfamily/Winged helix DNA-binding domain"/>
    <property type="match status" value="1"/>
</dbReference>
<reference evidence="7" key="2">
    <citation type="submission" date="2011-02" db="EMBL/GenBank/DDBJ databases">
        <title>The complete genome of Pedobacter saltans DSM 12145.</title>
        <authorList>
            <consortium name="US DOE Joint Genome Institute (JGI-PGF)"/>
            <person name="Lucas S."/>
            <person name="Copeland A."/>
            <person name="Lapidus A."/>
            <person name="Bruce D."/>
            <person name="Goodwin L."/>
            <person name="Pitluck S."/>
            <person name="Kyrpides N."/>
            <person name="Mavromatis K."/>
            <person name="Pagani I."/>
            <person name="Ivanova N."/>
            <person name="Ovchinnikova G."/>
            <person name="Lu M."/>
            <person name="Detter J.C."/>
            <person name="Han C."/>
            <person name="Land M."/>
            <person name="Hauser L."/>
            <person name="Markowitz V."/>
            <person name="Cheng J.-F."/>
            <person name="Hugenholtz P."/>
            <person name="Woyke T."/>
            <person name="Wu D."/>
            <person name="Tindall B."/>
            <person name="Pomrenke H.G."/>
            <person name="Brambilla E."/>
            <person name="Klenk H.-P."/>
            <person name="Eisen J.A."/>
        </authorList>
    </citation>
    <scope>NUCLEOTIDE SEQUENCE [LARGE SCALE GENOMIC DNA]</scope>
    <source>
        <strain evidence="7">ATCC 51119 / DSM 12145 / JCM 21818 / LMG 10337 / NBRC 100064 / NCIMB 13643</strain>
    </source>
</reference>
<dbReference type="PANTHER" id="PTHR30419">
    <property type="entry name" value="HTH-TYPE TRANSCRIPTIONAL REGULATOR YBHD"/>
    <property type="match status" value="1"/>
</dbReference>
<keyword evidence="4" id="KW-0804">Transcription</keyword>
<evidence type="ECO:0000256" key="3">
    <source>
        <dbReference type="ARBA" id="ARBA00023125"/>
    </source>
</evidence>
<dbReference type="PRINTS" id="PR00039">
    <property type="entry name" value="HTHLYSR"/>
</dbReference>
<dbReference type="AlphaFoldDB" id="F0S7V7"/>
<evidence type="ECO:0000256" key="4">
    <source>
        <dbReference type="ARBA" id="ARBA00023163"/>
    </source>
</evidence>
<name>F0S7V7_PSESL</name>
<sequence>MTIVQLEYIVAVDTYKSFVKAAEKCFVTQPTLSMQVQKLEETLDIKIFDRTKQPIIPTEIGAEVIAQARKTLQESYKINEIINERKGEISGELRIGVIPTIAPFLLPKLLGKFMEKYPKVKLFVSELTTENIINKLKNGLLDCGILATPLDEPSIVERPVYYENFVSYISEESPLFKKSTLDFSDLNIDELWLLNEGHCLRNQVLNICKHKKAEGQNLEYNTGSIETLIRMVDLNNGMTILPELSIQDFPVEQLDKVRYFKTPQPSREISIVTHASFIKKRTIDALETEILESVPNSMRSKNKKSVIAI</sequence>
<evidence type="ECO:0000256" key="1">
    <source>
        <dbReference type="ARBA" id="ARBA00009437"/>
    </source>
</evidence>
<dbReference type="InterPro" id="IPR000847">
    <property type="entry name" value="LysR_HTH_N"/>
</dbReference>
<feature type="domain" description="HTH lysR-type" evidence="5">
    <location>
        <begin position="1"/>
        <end position="58"/>
    </location>
</feature>
<dbReference type="KEGG" id="psn:Pedsa_2821"/>
<keyword evidence="7" id="KW-1185">Reference proteome</keyword>
<accession>F0S7V7</accession>
<organism evidence="6 7">
    <name type="scientific">Pseudopedobacter saltans (strain ATCC 51119 / DSM 12145 / JCM 21818 / CCUG 39354 / LMG 10337 / NBRC 100064 / NCIMB 13643)</name>
    <name type="common">Pedobacter saltans</name>
    <dbReference type="NCBI Taxonomy" id="762903"/>
    <lineage>
        <taxon>Bacteria</taxon>
        <taxon>Pseudomonadati</taxon>
        <taxon>Bacteroidota</taxon>
        <taxon>Sphingobacteriia</taxon>
        <taxon>Sphingobacteriales</taxon>
        <taxon>Sphingobacteriaceae</taxon>
        <taxon>Pseudopedobacter</taxon>
    </lineage>
</organism>
<proteinExistence type="inferred from homology"/>
<evidence type="ECO:0000259" key="5">
    <source>
        <dbReference type="PROSITE" id="PS50931"/>
    </source>
</evidence>
<dbReference type="FunFam" id="1.10.10.10:FF:000001">
    <property type="entry name" value="LysR family transcriptional regulator"/>
    <property type="match status" value="1"/>
</dbReference>
<dbReference type="GO" id="GO:0003700">
    <property type="term" value="F:DNA-binding transcription factor activity"/>
    <property type="evidence" value="ECO:0007669"/>
    <property type="project" value="InterPro"/>
</dbReference>
<keyword evidence="2" id="KW-0805">Transcription regulation</keyword>
<comment type="similarity">
    <text evidence="1">Belongs to the LysR transcriptional regulatory family.</text>
</comment>
<dbReference type="Pfam" id="PF03466">
    <property type="entry name" value="LysR_substrate"/>
    <property type="match status" value="1"/>
</dbReference>
<dbReference type="InterPro" id="IPR005119">
    <property type="entry name" value="LysR_subst-bd"/>
</dbReference>
<dbReference type="Gene3D" id="3.40.190.10">
    <property type="entry name" value="Periplasmic binding protein-like II"/>
    <property type="match status" value="2"/>
</dbReference>
<dbReference type="InterPro" id="IPR036388">
    <property type="entry name" value="WH-like_DNA-bd_sf"/>
</dbReference>
<gene>
    <name evidence="6" type="ordered locus">Pedsa_2821</name>
</gene>
<dbReference type="PROSITE" id="PS50931">
    <property type="entry name" value="HTH_LYSR"/>
    <property type="match status" value="1"/>
</dbReference>
<dbReference type="STRING" id="762903.Pedsa_2821"/>
<protein>
    <submittedName>
        <fullName evidence="6">Transcriptional regulator, LysR family</fullName>
    </submittedName>
</protein>